<dbReference type="EMBL" id="MFNF01000065">
    <property type="protein sequence ID" value="OGG98951.1"/>
    <property type="molecule type" value="Genomic_DNA"/>
</dbReference>
<dbReference type="AlphaFoldDB" id="A0A1F6GLF7"/>
<dbReference type="Proteomes" id="UP000177583">
    <property type="component" value="Unassembled WGS sequence"/>
</dbReference>
<comment type="caution">
    <text evidence="2">The sequence shown here is derived from an EMBL/GenBank/DDBJ whole genome shotgun (WGS) entry which is preliminary data.</text>
</comment>
<name>A0A1F6GLF7_9PROT</name>
<dbReference type="PANTHER" id="PTHR38813">
    <property type="match status" value="1"/>
</dbReference>
<evidence type="ECO:0000313" key="2">
    <source>
        <dbReference type="EMBL" id="OGG98951.1"/>
    </source>
</evidence>
<evidence type="ECO:0000256" key="1">
    <source>
        <dbReference type="ARBA" id="ARBA00022649"/>
    </source>
</evidence>
<protein>
    <submittedName>
        <fullName evidence="2">Plasmid stabilization protein</fullName>
    </submittedName>
</protein>
<evidence type="ECO:0000313" key="3">
    <source>
        <dbReference type="Proteomes" id="UP000177583"/>
    </source>
</evidence>
<gene>
    <name evidence="2" type="ORF">A2557_13135</name>
</gene>
<sequence>MAFEVLLSKSVLKTLKKIPPPFQDRLVQAITDLETEARPSGAKKLVGREAWRIRVGDYRIIYEIEDEQLKIWVIDLGNRREIYRK</sequence>
<organism evidence="2 3">
    <name type="scientific">Candidatus Lambdaproteobacteria bacterium RIFOXYD2_FULL_56_26</name>
    <dbReference type="NCBI Taxonomy" id="1817773"/>
    <lineage>
        <taxon>Bacteria</taxon>
        <taxon>Pseudomonadati</taxon>
        <taxon>Pseudomonadota</taxon>
        <taxon>Candidatus Lambdaproteobacteria</taxon>
    </lineage>
</organism>
<dbReference type="Pfam" id="PF05016">
    <property type="entry name" value="ParE_toxin"/>
    <property type="match status" value="1"/>
</dbReference>
<reference evidence="2 3" key="1">
    <citation type="journal article" date="2016" name="Nat. Commun.">
        <title>Thousands of microbial genomes shed light on interconnected biogeochemical processes in an aquifer system.</title>
        <authorList>
            <person name="Anantharaman K."/>
            <person name="Brown C.T."/>
            <person name="Hug L.A."/>
            <person name="Sharon I."/>
            <person name="Castelle C.J."/>
            <person name="Probst A.J."/>
            <person name="Thomas B.C."/>
            <person name="Singh A."/>
            <person name="Wilkins M.J."/>
            <person name="Karaoz U."/>
            <person name="Brodie E.L."/>
            <person name="Williams K.H."/>
            <person name="Hubbard S.S."/>
            <person name="Banfield J.F."/>
        </authorList>
    </citation>
    <scope>NUCLEOTIDE SEQUENCE [LARGE SCALE GENOMIC DNA]</scope>
</reference>
<keyword evidence="1" id="KW-1277">Toxin-antitoxin system</keyword>
<dbReference type="SUPFAM" id="SSF143011">
    <property type="entry name" value="RelE-like"/>
    <property type="match status" value="1"/>
</dbReference>
<dbReference type="InterPro" id="IPR007712">
    <property type="entry name" value="RelE/ParE_toxin"/>
</dbReference>
<dbReference type="PANTHER" id="PTHR38813:SF1">
    <property type="entry name" value="TOXIN RELE1-RELATED"/>
    <property type="match status" value="1"/>
</dbReference>
<proteinExistence type="predicted"/>
<accession>A0A1F6GLF7</accession>
<dbReference type="InterPro" id="IPR035093">
    <property type="entry name" value="RelE/ParE_toxin_dom_sf"/>
</dbReference>
<dbReference type="InterPro" id="IPR052747">
    <property type="entry name" value="TA_system_RelE_toxin"/>
</dbReference>
<dbReference type="Gene3D" id="3.30.2310.20">
    <property type="entry name" value="RelE-like"/>
    <property type="match status" value="1"/>
</dbReference>